<dbReference type="PANTHER" id="PTHR43646:SF2">
    <property type="entry name" value="GLYCOSYLTRANSFERASE 2-LIKE DOMAIN-CONTAINING PROTEIN"/>
    <property type="match status" value="1"/>
</dbReference>
<sequence length="236" mass="25377">MTAATSYPKISVIIPTLDAARELPATLTALVPAAIDGLVKEVIIADGGSQDETMRIAQEAGARVVAGPRGRGAQLAQGAAAARGAWLLFLHADTVLETTWAEEARAFLGAPERAGVFTLAFDAKGFAPRVVAAGAMARTRLLAAPYGDQGLLIARALYEEIGGFRPLPLFEDLDIIERLIKTKGRRALHVFRAKAVTSAARYERDGYMRRVLKNAWCLALYRFGASPARIAEIYAR</sequence>
<evidence type="ECO:0000256" key="5">
    <source>
        <dbReference type="ARBA" id="ARBA00023136"/>
    </source>
</evidence>
<accession>A0A239PSZ5</accession>
<dbReference type="InterPro" id="IPR026461">
    <property type="entry name" value="Trfase_2_rSAM/seldom_assoc"/>
</dbReference>
<protein>
    <submittedName>
        <fullName evidence="7">Transferase 2, rSAM/selenodomain-associated</fullName>
    </submittedName>
</protein>
<dbReference type="EMBL" id="FZQA01000003">
    <property type="protein sequence ID" value="SNT73290.1"/>
    <property type="molecule type" value="Genomic_DNA"/>
</dbReference>
<dbReference type="RefSeq" id="WP_089412167.1">
    <property type="nucleotide sequence ID" value="NZ_FZQA01000003.1"/>
</dbReference>
<keyword evidence="2" id="KW-1003">Cell membrane</keyword>
<evidence type="ECO:0000313" key="8">
    <source>
        <dbReference type="Proteomes" id="UP000198346"/>
    </source>
</evidence>
<keyword evidence="8" id="KW-1185">Reference proteome</keyword>
<dbReference type="PANTHER" id="PTHR43646">
    <property type="entry name" value="GLYCOSYLTRANSFERASE"/>
    <property type="match status" value="1"/>
</dbReference>
<evidence type="ECO:0000256" key="4">
    <source>
        <dbReference type="ARBA" id="ARBA00022679"/>
    </source>
</evidence>
<proteinExistence type="predicted"/>
<dbReference type="Pfam" id="PF00535">
    <property type="entry name" value="Glycos_transf_2"/>
    <property type="match status" value="1"/>
</dbReference>
<keyword evidence="3" id="KW-0328">Glycosyltransferase</keyword>
<organism evidence="7 8">
    <name type="scientific">Amphiplicatus metriothermophilus</name>
    <dbReference type="NCBI Taxonomy" id="1519374"/>
    <lineage>
        <taxon>Bacteria</taxon>
        <taxon>Pseudomonadati</taxon>
        <taxon>Pseudomonadota</taxon>
        <taxon>Alphaproteobacteria</taxon>
        <taxon>Parvularculales</taxon>
        <taxon>Parvularculaceae</taxon>
        <taxon>Amphiplicatus</taxon>
    </lineage>
</organism>
<dbReference type="OrthoDB" id="5291101at2"/>
<comment type="subcellular location">
    <subcellularLocation>
        <location evidence="1">Cell membrane</location>
    </subcellularLocation>
</comment>
<evidence type="ECO:0000256" key="1">
    <source>
        <dbReference type="ARBA" id="ARBA00004236"/>
    </source>
</evidence>
<evidence type="ECO:0000313" key="7">
    <source>
        <dbReference type="EMBL" id="SNT73290.1"/>
    </source>
</evidence>
<dbReference type="Proteomes" id="UP000198346">
    <property type="component" value="Unassembled WGS sequence"/>
</dbReference>
<reference evidence="7 8" key="1">
    <citation type="submission" date="2017-07" db="EMBL/GenBank/DDBJ databases">
        <authorList>
            <person name="Sun Z.S."/>
            <person name="Albrecht U."/>
            <person name="Echele G."/>
            <person name="Lee C.C."/>
        </authorList>
    </citation>
    <scope>NUCLEOTIDE SEQUENCE [LARGE SCALE GENOMIC DNA]</scope>
    <source>
        <strain evidence="7 8">CGMCC 1.12710</strain>
    </source>
</reference>
<dbReference type="SUPFAM" id="SSF53448">
    <property type="entry name" value="Nucleotide-diphospho-sugar transferases"/>
    <property type="match status" value="1"/>
</dbReference>
<dbReference type="GO" id="GO:0005886">
    <property type="term" value="C:plasma membrane"/>
    <property type="evidence" value="ECO:0007669"/>
    <property type="project" value="UniProtKB-SubCell"/>
</dbReference>
<dbReference type="AlphaFoldDB" id="A0A239PSZ5"/>
<gene>
    <name evidence="7" type="ORF">SAMN06297382_1688</name>
</gene>
<dbReference type="Gene3D" id="3.90.550.10">
    <property type="entry name" value="Spore Coat Polysaccharide Biosynthesis Protein SpsA, Chain A"/>
    <property type="match status" value="1"/>
</dbReference>
<name>A0A239PSZ5_9PROT</name>
<dbReference type="InterPro" id="IPR029044">
    <property type="entry name" value="Nucleotide-diphossugar_trans"/>
</dbReference>
<dbReference type="InterPro" id="IPR001173">
    <property type="entry name" value="Glyco_trans_2-like"/>
</dbReference>
<keyword evidence="5" id="KW-0472">Membrane</keyword>
<evidence type="ECO:0000256" key="2">
    <source>
        <dbReference type="ARBA" id="ARBA00022475"/>
    </source>
</evidence>
<keyword evidence="4 7" id="KW-0808">Transferase</keyword>
<feature type="domain" description="Glycosyltransferase 2-like" evidence="6">
    <location>
        <begin position="11"/>
        <end position="117"/>
    </location>
</feature>
<evidence type="ECO:0000256" key="3">
    <source>
        <dbReference type="ARBA" id="ARBA00022676"/>
    </source>
</evidence>
<dbReference type="GO" id="GO:0016757">
    <property type="term" value="F:glycosyltransferase activity"/>
    <property type="evidence" value="ECO:0007669"/>
    <property type="project" value="UniProtKB-KW"/>
</dbReference>
<evidence type="ECO:0000259" key="6">
    <source>
        <dbReference type="Pfam" id="PF00535"/>
    </source>
</evidence>
<dbReference type="NCBIfam" id="TIGR04283">
    <property type="entry name" value="glyco_like_mftF"/>
    <property type="match status" value="1"/>
</dbReference>